<evidence type="ECO:0000256" key="1">
    <source>
        <dbReference type="SAM" id="Coils"/>
    </source>
</evidence>
<reference evidence="2 3" key="1">
    <citation type="submission" date="2006-02" db="EMBL/GenBank/DDBJ databases">
        <authorList>
            <person name="Moran M.A."/>
            <person name="Kjelleberg S."/>
            <person name="Egan S."/>
            <person name="Saunders N."/>
            <person name="Thomas T."/>
            <person name="Ferriera S."/>
            <person name="Johnson J."/>
            <person name="Kravitz S."/>
            <person name="Halpern A."/>
            <person name="Remington K."/>
            <person name="Beeson K."/>
            <person name="Tran B."/>
            <person name="Rogers Y.-H."/>
            <person name="Friedman R."/>
            <person name="Venter J.C."/>
        </authorList>
    </citation>
    <scope>NUCLEOTIDE SEQUENCE [LARGE SCALE GENOMIC DNA]</scope>
    <source>
        <strain evidence="2 3">D2</strain>
    </source>
</reference>
<comment type="caution">
    <text evidence="2">The sequence shown here is derived from an EMBL/GenBank/DDBJ whole genome shotgun (WGS) entry which is preliminary data.</text>
</comment>
<dbReference type="AlphaFoldDB" id="A4C7B6"/>
<keyword evidence="3" id="KW-1185">Reference proteome</keyword>
<feature type="coiled-coil region" evidence="1">
    <location>
        <begin position="321"/>
        <end position="447"/>
    </location>
</feature>
<evidence type="ECO:0000313" key="2">
    <source>
        <dbReference type="EMBL" id="EAR29870.1"/>
    </source>
</evidence>
<feature type="coiled-coil region" evidence="1">
    <location>
        <begin position="100"/>
        <end position="134"/>
    </location>
</feature>
<proteinExistence type="predicted"/>
<evidence type="ECO:0000313" key="3">
    <source>
        <dbReference type="Proteomes" id="UP000006201"/>
    </source>
</evidence>
<organism evidence="2 3">
    <name type="scientific">Pseudoalteromonas tunicata D2</name>
    <dbReference type="NCBI Taxonomy" id="87626"/>
    <lineage>
        <taxon>Bacteria</taxon>
        <taxon>Pseudomonadati</taxon>
        <taxon>Pseudomonadota</taxon>
        <taxon>Gammaproteobacteria</taxon>
        <taxon>Alteromonadales</taxon>
        <taxon>Pseudoalteromonadaceae</taxon>
        <taxon>Pseudoalteromonas</taxon>
    </lineage>
</organism>
<dbReference type="EMBL" id="AAOH01000002">
    <property type="protein sequence ID" value="EAR29870.1"/>
    <property type="molecule type" value="Genomic_DNA"/>
</dbReference>
<dbReference type="STRING" id="87626.PTD2_13659"/>
<dbReference type="Proteomes" id="UP000006201">
    <property type="component" value="Unassembled WGS sequence"/>
</dbReference>
<name>A4C7B6_9GAMM</name>
<dbReference type="OrthoDB" id="6315963at2"/>
<gene>
    <name evidence="2" type="ORF">PTD2_13659</name>
</gene>
<dbReference type="eggNOG" id="ENOG5030YUD">
    <property type="taxonomic scope" value="Bacteria"/>
</dbReference>
<accession>A4C7B6</accession>
<feature type="coiled-coil region" evidence="1">
    <location>
        <begin position="166"/>
        <end position="200"/>
    </location>
</feature>
<sequence length="531" mass="60118">MGEFQGTQLHQLLQGLEAVSPQETFSSVARSLSQEPTDFIGNLAATITERHPYIDTVSQQFLSLISPQLQAMMLVACQQALEKGHQAAIVQHQSDEDELIASLEQKVTLLQKGALQLEQKLQAEQKNCQASQLEIERLTGLLEQGNGYQEQFETLQAHHQKELVQHSKLKETLAEQQNIIQEKELLLQQSEAALQKQKELNALQSDKVKQLITERSAENASLDDRLKQQETHYQKELSDLKQAFELLQGELESGNANLATQQHAIEEKDSALQQALASLKEKELLLTDINSANGQYTAQIKNLLQEKHKSDQMIAEQQKTFETLQQDLISQRAAVEELNKNKELLSGQVSDKENHLAELQASLTELEQQNEALQAEHASVLEANAQYKDKIAEQEKKQDGRFNDLKKDLFAETKLLKVELEQALSNIVNLEQDKEQMSELLSEFRIKEQAYQDAIAKKESLLANQDSALNMAQGRNTSLVSRLEAESKQARNAYESIRAQNNELNEKIEELEGKVTEFKLKFEYAQQQLNS</sequence>
<dbReference type="RefSeq" id="WP_009837743.1">
    <property type="nucleotide sequence ID" value="NZ_AAOH01000002.1"/>
</dbReference>
<feature type="coiled-coil region" evidence="1">
    <location>
        <begin position="480"/>
        <end position="528"/>
    </location>
</feature>
<dbReference type="HOGENOM" id="CLU_512734_0_0_6"/>
<protein>
    <submittedName>
        <fullName evidence="2">Uncharacterized protein</fullName>
    </submittedName>
</protein>
<keyword evidence="1" id="KW-0175">Coiled coil</keyword>